<keyword evidence="2" id="KW-1185">Reference proteome</keyword>
<evidence type="ECO:0000256" key="1">
    <source>
        <dbReference type="SAM" id="MobiDB-lite"/>
    </source>
</evidence>
<dbReference type="RefSeq" id="XP_028343186.1">
    <property type="nucleotide sequence ID" value="XM_028487385.1"/>
</dbReference>
<accession>A0A455BGV1</accession>
<gene>
    <name evidence="3" type="primary">LOC114485607</name>
</gene>
<sequence>MEEGSAAPRHIPRAEHPSRRRVLSTALPRIPRPNPLRRGEWGAGEREPAVLVSPGRGHLAKSGESSVPPAPIQYLLARPTDPRADPETQSTHSWEVTLEVGDFVPLLAPVWPASDPRPRTPKISWPKRAGGLGQGTLARGSAAPHLPWLLQHHLRASTSLWAFLGCAFQVGLSLYPTCPSLLFLEPQLSAGPRPKVTFSFPPCPAVRPAGIGPASVCSQGSVALTVHPSLRAASVSPAGREGQGQGPRSPPHSPVLRRLDSLRGR</sequence>
<evidence type="ECO:0000313" key="3">
    <source>
        <dbReference type="RefSeq" id="XP_028343186.1"/>
    </source>
</evidence>
<reference evidence="3" key="1">
    <citation type="submission" date="2025-08" db="UniProtKB">
        <authorList>
            <consortium name="RefSeq"/>
        </authorList>
    </citation>
    <scope>IDENTIFICATION</scope>
    <source>
        <tissue evidence="3">Muscle</tissue>
    </source>
</reference>
<name>A0A455BGV1_PHYMC</name>
<protein>
    <submittedName>
        <fullName evidence="3">Uncharacterized protein</fullName>
    </submittedName>
</protein>
<feature type="compositionally biased region" description="Basic and acidic residues" evidence="1">
    <location>
        <begin position="37"/>
        <end position="47"/>
    </location>
</feature>
<dbReference type="Proteomes" id="UP000248484">
    <property type="component" value="Unplaced"/>
</dbReference>
<proteinExistence type="predicted"/>
<organism evidence="2 3">
    <name type="scientific">Physeter macrocephalus</name>
    <name type="common">Sperm whale</name>
    <name type="synonym">Physeter catodon</name>
    <dbReference type="NCBI Taxonomy" id="9755"/>
    <lineage>
        <taxon>Eukaryota</taxon>
        <taxon>Metazoa</taxon>
        <taxon>Chordata</taxon>
        <taxon>Craniata</taxon>
        <taxon>Vertebrata</taxon>
        <taxon>Euteleostomi</taxon>
        <taxon>Mammalia</taxon>
        <taxon>Eutheria</taxon>
        <taxon>Laurasiatheria</taxon>
        <taxon>Artiodactyla</taxon>
        <taxon>Whippomorpha</taxon>
        <taxon>Cetacea</taxon>
        <taxon>Odontoceti</taxon>
        <taxon>Physeteridae</taxon>
        <taxon>Physeter</taxon>
    </lineage>
</organism>
<dbReference type="InParanoid" id="A0A455BGV1"/>
<dbReference type="GeneID" id="114485607"/>
<feature type="region of interest" description="Disordered" evidence="1">
    <location>
        <begin position="233"/>
        <end position="265"/>
    </location>
</feature>
<feature type="region of interest" description="Disordered" evidence="1">
    <location>
        <begin position="1"/>
        <end position="47"/>
    </location>
</feature>
<dbReference type="KEGG" id="pcad:114485607"/>
<evidence type="ECO:0000313" key="2">
    <source>
        <dbReference type="Proteomes" id="UP000248484"/>
    </source>
</evidence>
<dbReference type="AlphaFoldDB" id="A0A455BGV1"/>